<dbReference type="RefSeq" id="WP_263818079.1">
    <property type="nucleotide sequence ID" value="NZ_JAOXHJ010000006.1"/>
</dbReference>
<sequence>MIIINYIPEDQTISVSSDKIRENKKGNQLIINVENPGEGWQADKINNFLALLVDNEQELTVMLTPEAQKVRKEIFAIDFVYELFDTFANEYNANKQK</sequence>
<organism evidence="1 2">
    <name type="scientific">Ureaplasma zalophigenitalium</name>
    <dbReference type="NCBI Taxonomy" id="907723"/>
    <lineage>
        <taxon>Bacteria</taxon>
        <taxon>Bacillati</taxon>
        <taxon>Mycoplasmatota</taxon>
        <taxon>Mycoplasmoidales</taxon>
        <taxon>Mycoplasmoidaceae</taxon>
        <taxon>Ureaplasma</taxon>
    </lineage>
</organism>
<accession>A0ABT3BPT6</accession>
<comment type="caution">
    <text evidence="1">The sequence shown here is derived from an EMBL/GenBank/DDBJ whole genome shotgun (WGS) entry which is preliminary data.</text>
</comment>
<dbReference type="EMBL" id="JAOXHJ010000006">
    <property type="protein sequence ID" value="MCV3754277.1"/>
    <property type="molecule type" value="Genomic_DNA"/>
</dbReference>
<keyword evidence="2" id="KW-1185">Reference proteome</keyword>
<protein>
    <submittedName>
        <fullName evidence="1">Uncharacterized protein</fullName>
    </submittedName>
</protein>
<name>A0ABT3BPT6_9BACT</name>
<gene>
    <name evidence="1" type="ORF">OF365_02715</name>
</gene>
<proteinExistence type="predicted"/>
<evidence type="ECO:0000313" key="2">
    <source>
        <dbReference type="Proteomes" id="UP001207252"/>
    </source>
</evidence>
<reference evidence="1 2" key="1">
    <citation type="journal article" date="2020" name="Int. J. Syst. Evol. Microbiol.">
        <title>Ureaplasma miroungigenitalium sp. nov. isolated from northern elephant seals (Mirounga angustirostris) and Ureaplasma zalophigenitalium sp. nov. isolated from California sea lions (Zalophus californianus).</title>
        <authorList>
            <person name="Volokhov D.V."/>
            <person name="Gulland F.M."/>
            <person name="Gao Y."/>
            <person name="Chizhikov V.E."/>
        </authorList>
    </citation>
    <scope>NUCLEOTIDE SEQUENCE [LARGE SCALE GENOMIC DNA]</scope>
    <source>
        <strain evidence="1 2">CSL7644-GEN</strain>
    </source>
</reference>
<dbReference type="Proteomes" id="UP001207252">
    <property type="component" value="Unassembled WGS sequence"/>
</dbReference>
<evidence type="ECO:0000313" key="1">
    <source>
        <dbReference type="EMBL" id="MCV3754277.1"/>
    </source>
</evidence>